<feature type="transmembrane region" description="Helical" evidence="6">
    <location>
        <begin position="273"/>
        <end position="298"/>
    </location>
</feature>
<feature type="transmembrane region" description="Helical" evidence="6">
    <location>
        <begin position="12"/>
        <end position="31"/>
    </location>
</feature>
<comment type="caution">
    <text evidence="8">The sequence shown here is derived from an EMBL/GenBank/DDBJ whole genome shotgun (WGS) entry which is preliminary data.</text>
</comment>
<comment type="subcellular location">
    <subcellularLocation>
        <location evidence="1">Cell membrane</location>
        <topology evidence="1">Multi-pass membrane protein</topology>
    </subcellularLocation>
</comment>
<evidence type="ECO:0000256" key="1">
    <source>
        <dbReference type="ARBA" id="ARBA00004651"/>
    </source>
</evidence>
<name>A0A502FF01_9SPHN</name>
<keyword evidence="5 6" id="KW-0472">Membrane</keyword>
<protein>
    <submittedName>
        <fullName evidence="8">Copper resistance protein CopD</fullName>
    </submittedName>
</protein>
<feature type="transmembrane region" description="Helical" evidence="6">
    <location>
        <begin position="231"/>
        <end position="252"/>
    </location>
</feature>
<evidence type="ECO:0000313" key="9">
    <source>
        <dbReference type="Proteomes" id="UP000319931"/>
    </source>
</evidence>
<dbReference type="PANTHER" id="PTHR34820:SF4">
    <property type="entry name" value="INNER MEMBRANE PROTEIN YEBZ"/>
    <property type="match status" value="1"/>
</dbReference>
<dbReference type="InterPro" id="IPR008457">
    <property type="entry name" value="Cu-R_CopD_dom"/>
</dbReference>
<dbReference type="EMBL" id="RCZC01000010">
    <property type="protein sequence ID" value="TPG47990.1"/>
    <property type="molecule type" value="Genomic_DNA"/>
</dbReference>
<feature type="transmembrane region" description="Helical" evidence="6">
    <location>
        <begin position="115"/>
        <end position="134"/>
    </location>
</feature>
<dbReference type="GO" id="GO:0006825">
    <property type="term" value="P:copper ion transport"/>
    <property type="evidence" value="ECO:0007669"/>
    <property type="project" value="InterPro"/>
</dbReference>
<dbReference type="Pfam" id="PF05425">
    <property type="entry name" value="CopD"/>
    <property type="match status" value="1"/>
</dbReference>
<sequence length="308" mass="32266">MTDWSLIGIRFALYLTLAALFGLAAFGIYGLRADERGDALALRAWLVGSAALGLLFSAAWIVLMASSMAGTPAWPIDREAIGALLTGSAIGAAWKLRMVVLVVAGVAAMMIARHGIWLCIVALCGVVAIGTLAWTGHGAMDDAAIGWVHLGADILHLVASAIWVGALFGLILLVSRPAARFDAAHLELTHRALYGFGIVGTVVVATIVITGLINGWMLVGVDHLTDLGKSLYGRLLLAKLVLFAVMLGLAALNRFRLTPTFERSIASADHRRALGTLRASLVTETGCIVVVLGLVAWLGTLAPPASAM</sequence>
<dbReference type="NCBIfam" id="NF033808">
    <property type="entry name" value="copper_CopD"/>
    <property type="match status" value="1"/>
</dbReference>
<proteinExistence type="predicted"/>
<dbReference type="OrthoDB" id="6053803at2"/>
<dbReference type="InterPro" id="IPR032694">
    <property type="entry name" value="CopC/D"/>
</dbReference>
<dbReference type="GO" id="GO:0005886">
    <property type="term" value="C:plasma membrane"/>
    <property type="evidence" value="ECO:0007669"/>
    <property type="project" value="UniProtKB-SubCell"/>
</dbReference>
<dbReference type="AlphaFoldDB" id="A0A502FF01"/>
<evidence type="ECO:0000256" key="2">
    <source>
        <dbReference type="ARBA" id="ARBA00022475"/>
    </source>
</evidence>
<accession>A0A502FF01</accession>
<feature type="transmembrane region" description="Helical" evidence="6">
    <location>
        <begin position="154"/>
        <end position="173"/>
    </location>
</feature>
<keyword evidence="4 6" id="KW-1133">Transmembrane helix</keyword>
<keyword evidence="9" id="KW-1185">Reference proteome</keyword>
<reference evidence="8 9" key="1">
    <citation type="journal article" date="2019" name="Environ. Microbiol.">
        <title>Species interactions and distinct microbial communities in high Arctic permafrost affected cryosols are associated with the CH4 and CO2 gas fluxes.</title>
        <authorList>
            <person name="Altshuler I."/>
            <person name="Hamel J."/>
            <person name="Turney S."/>
            <person name="Magnuson E."/>
            <person name="Levesque R."/>
            <person name="Greer C."/>
            <person name="Whyte L.G."/>
        </authorList>
    </citation>
    <scope>NUCLEOTIDE SEQUENCE [LARGE SCALE GENOMIC DNA]</scope>
    <source>
        <strain evidence="8 9">E6.1</strain>
    </source>
</reference>
<feature type="domain" description="Copper resistance protein D" evidence="7">
    <location>
        <begin position="191"/>
        <end position="298"/>
    </location>
</feature>
<dbReference type="Proteomes" id="UP000319931">
    <property type="component" value="Unassembled WGS sequence"/>
</dbReference>
<keyword evidence="2" id="KW-1003">Cell membrane</keyword>
<dbReference type="RefSeq" id="WP_140852318.1">
    <property type="nucleotide sequence ID" value="NZ_RCZC01000010.1"/>
</dbReference>
<evidence type="ECO:0000256" key="3">
    <source>
        <dbReference type="ARBA" id="ARBA00022692"/>
    </source>
</evidence>
<organism evidence="8 9">
    <name type="scientific">Sphingomonas glacialis</name>
    <dbReference type="NCBI Taxonomy" id="658225"/>
    <lineage>
        <taxon>Bacteria</taxon>
        <taxon>Pseudomonadati</taxon>
        <taxon>Pseudomonadota</taxon>
        <taxon>Alphaproteobacteria</taxon>
        <taxon>Sphingomonadales</taxon>
        <taxon>Sphingomonadaceae</taxon>
        <taxon>Sphingomonas</taxon>
    </lineage>
</organism>
<evidence type="ECO:0000256" key="4">
    <source>
        <dbReference type="ARBA" id="ARBA00022989"/>
    </source>
</evidence>
<evidence type="ECO:0000256" key="6">
    <source>
        <dbReference type="SAM" id="Phobius"/>
    </source>
</evidence>
<evidence type="ECO:0000259" key="7">
    <source>
        <dbReference type="Pfam" id="PF05425"/>
    </source>
</evidence>
<feature type="transmembrane region" description="Helical" evidence="6">
    <location>
        <begin position="43"/>
        <end position="63"/>
    </location>
</feature>
<dbReference type="InterPro" id="IPR047689">
    <property type="entry name" value="CopD"/>
</dbReference>
<feature type="transmembrane region" description="Helical" evidence="6">
    <location>
        <begin position="83"/>
        <end position="108"/>
    </location>
</feature>
<evidence type="ECO:0000313" key="8">
    <source>
        <dbReference type="EMBL" id="TPG47990.1"/>
    </source>
</evidence>
<dbReference type="PANTHER" id="PTHR34820">
    <property type="entry name" value="INNER MEMBRANE PROTEIN YEBZ"/>
    <property type="match status" value="1"/>
</dbReference>
<feature type="transmembrane region" description="Helical" evidence="6">
    <location>
        <begin position="193"/>
        <end position="219"/>
    </location>
</feature>
<evidence type="ECO:0000256" key="5">
    <source>
        <dbReference type="ARBA" id="ARBA00023136"/>
    </source>
</evidence>
<gene>
    <name evidence="8" type="ORF">EAH76_21425</name>
</gene>
<keyword evidence="3 6" id="KW-0812">Transmembrane</keyword>